<dbReference type="InterPro" id="IPR016169">
    <property type="entry name" value="FAD-bd_PCMH_sub2"/>
</dbReference>
<dbReference type="InterPro" id="IPR016166">
    <property type="entry name" value="FAD-bd_PCMH"/>
</dbReference>
<dbReference type="Gene3D" id="3.30.70.3450">
    <property type="match status" value="1"/>
</dbReference>
<dbReference type="Pfam" id="PF02913">
    <property type="entry name" value="FAD-oxidase_C"/>
    <property type="match status" value="1"/>
</dbReference>
<gene>
    <name evidence="9" type="ORF">LEP1GSC131_2450</name>
</gene>
<keyword evidence="3 6" id="KW-0274">FAD</keyword>
<evidence type="ECO:0000256" key="7">
    <source>
        <dbReference type="PIRSR" id="PIRSR625650-4"/>
    </source>
</evidence>
<dbReference type="InterPro" id="IPR016171">
    <property type="entry name" value="Vanillyl_alc_oxidase_C-sub2"/>
</dbReference>
<name>A0A828Y513_9LEPT</name>
<dbReference type="InterPro" id="IPR036318">
    <property type="entry name" value="FAD-bd_PCMH-like_sf"/>
</dbReference>
<comment type="cofactor">
    <cofactor evidence="6">
        <name>FAD</name>
        <dbReference type="ChEBI" id="CHEBI:57692"/>
    </cofactor>
</comment>
<dbReference type="PROSITE" id="PS51387">
    <property type="entry name" value="FAD_PCMH"/>
    <property type="match status" value="1"/>
</dbReference>
<reference evidence="9" key="1">
    <citation type="submission" date="2012-10" db="EMBL/GenBank/DDBJ databases">
        <authorList>
            <person name="Harkins D.M."/>
            <person name="Durkin A.S."/>
            <person name="Brinkac L.M."/>
            <person name="Selengut J.D."/>
            <person name="Sanka R."/>
            <person name="DePew J."/>
            <person name="Purushe J."/>
            <person name="Picardeau M."/>
            <person name="Werts C."/>
            <person name="Goarant C."/>
            <person name="Vinetz J.M."/>
            <person name="Sutton G.G."/>
            <person name="Nelson W.C."/>
            <person name="Fouts D.E."/>
        </authorList>
    </citation>
    <scope>NUCLEOTIDE SEQUENCE [LARGE SCALE GENOMIC DNA]</scope>
    <source>
        <strain evidence="9">200802841</strain>
    </source>
</reference>
<sequence>MFQNIIFYLKKIEHTVINGDFQSVMFYTELNSKIDYTRENLRWNSWGAYGQDFFKVGQMQEILKFLSVELQISEIRKTPPVALEEITLPKSSFTQTQIRDLSKISGAKHFSIERRERILHSAGRSYYDVLRLSFNSLKNFVDGVIYPGKESEISKILEYCSKNHITVIPYGGGSSVVGGLEVIKGKGQKQVLSLDTTRMNSLLYLDLESHLATFQTGIYGPLLETSLNEKGFTLGHFPQSFEYSTLGGWIAARSAGQQSNRYGKIEEILTSLKVATPAGTVETLKEPASSTGPELNRIFAGSEGLLGIITEATIKVHKLPETRKYFGILFPNFESGVNFIREVNHREIPTSMIRLSDSNETRLYQTLGTIGKKNTPIRWLKNQIQNLILKWNSLGRDKCVVLLGLDGAREEVSRNFSRIQSILRKHRGLYAGTHLGEQWIHSRYNMPFLRNHLMENGIGVDTMETSTTYDRVLQLHKEGIDSLKKSISGSISMCHISHSYHEGACLYFTILFPMDEKKPAEQWFKMKRSVSETFFQNGAPISHHHGVGFDHKVWYEKATSKPALQGLKMFKKEIDPKEILNPGKVFH</sequence>
<evidence type="ECO:0000256" key="3">
    <source>
        <dbReference type="ARBA" id="ARBA00022827"/>
    </source>
</evidence>
<evidence type="ECO:0000259" key="8">
    <source>
        <dbReference type="PROSITE" id="PS51387"/>
    </source>
</evidence>
<dbReference type="PANTHER" id="PTHR46568">
    <property type="entry name" value="ALKYLDIHYDROXYACETONEPHOSPHATE SYNTHASE, PEROXISOMAL"/>
    <property type="match status" value="1"/>
</dbReference>
<dbReference type="GO" id="GO:0008609">
    <property type="term" value="F:alkylglycerone-phosphate synthase activity"/>
    <property type="evidence" value="ECO:0007669"/>
    <property type="project" value="InterPro"/>
</dbReference>
<evidence type="ECO:0000256" key="6">
    <source>
        <dbReference type="PIRSR" id="PIRSR625650-3"/>
    </source>
</evidence>
<dbReference type="AlphaFoldDB" id="A0A828Y513"/>
<evidence type="ECO:0000256" key="1">
    <source>
        <dbReference type="ARBA" id="ARBA00008000"/>
    </source>
</evidence>
<dbReference type="Gene3D" id="3.30.43.10">
    <property type="entry name" value="Uridine Diphospho-n-acetylenolpyruvylglucosamine Reductase, domain 2"/>
    <property type="match status" value="1"/>
</dbReference>
<dbReference type="PANTHER" id="PTHR46568:SF1">
    <property type="entry name" value="ALKYLDIHYDROXYACETONEPHOSPHATE SYNTHASE, PEROXISOMAL"/>
    <property type="match status" value="1"/>
</dbReference>
<evidence type="ECO:0000313" key="10">
    <source>
        <dbReference type="Proteomes" id="UP000006339"/>
    </source>
</evidence>
<evidence type="ECO:0000313" key="9">
    <source>
        <dbReference type="EMBL" id="EKO52714.1"/>
    </source>
</evidence>
<dbReference type="InterPro" id="IPR025650">
    <property type="entry name" value="Alkyl-DHAP_Synthase"/>
</dbReference>
<dbReference type="Pfam" id="PF01565">
    <property type="entry name" value="FAD_binding_4"/>
    <property type="match status" value="1"/>
</dbReference>
<comment type="caution">
    <text evidence="9">The sequence shown here is derived from an EMBL/GenBank/DDBJ whole genome shotgun (WGS) entry which is preliminary data.</text>
</comment>
<feature type="site" description="Important for enzyme activity" evidence="7">
    <location>
        <position position="354"/>
    </location>
</feature>
<dbReference type="InterPro" id="IPR016167">
    <property type="entry name" value="FAD-bd_PCMH_sub1"/>
</dbReference>
<feature type="active site" description="Proton donor/acceptor" evidence="4">
    <location>
        <position position="507"/>
    </location>
</feature>
<accession>A0A828Y513</accession>
<evidence type="ECO:0000256" key="2">
    <source>
        <dbReference type="ARBA" id="ARBA00022630"/>
    </source>
</evidence>
<dbReference type="Gene3D" id="1.10.45.10">
    <property type="entry name" value="Vanillyl-alcohol Oxidase, Chain A, domain 4"/>
    <property type="match status" value="1"/>
</dbReference>
<dbReference type="Proteomes" id="UP000006339">
    <property type="component" value="Unassembled WGS sequence"/>
</dbReference>
<comment type="similarity">
    <text evidence="1">Belongs to the FAD-binding oxidoreductase/transferase type 4 family.</text>
</comment>
<feature type="binding site" evidence="6">
    <location>
        <begin position="169"/>
        <end position="175"/>
    </location>
    <ligand>
        <name>FAD</name>
        <dbReference type="ChEBI" id="CHEBI:57692"/>
    </ligand>
</feature>
<keyword evidence="10" id="KW-1185">Reference proteome</keyword>
<dbReference type="SUPFAM" id="SSF55103">
    <property type="entry name" value="FAD-linked oxidases, C-terminal domain"/>
    <property type="match status" value="1"/>
</dbReference>
<dbReference type="Gene3D" id="3.30.300.330">
    <property type="match status" value="1"/>
</dbReference>
<dbReference type="Gene3D" id="3.30.465.10">
    <property type="match status" value="1"/>
</dbReference>
<evidence type="ECO:0000256" key="4">
    <source>
        <dbReference type="PIRSR" id="PIRSR625650-1"/>
    </source>
</evidence>
<feature type="binding site" evidence="5">
    <location>
        <position position="450"/>
    </location>
    <ligand>
        <name>substrate</name>
    </ligand>
</feature>
<dbReference type="InterPro" id="IPR004113">
    <property type="entry name" value="FAD-bd_oxidored_4_C"/>
</dbReference>
<dbReference type="GO" id="GO:0071949">
    <property type="term" value="F:FAD binding"/>
    <property type="evidence" value="ECO:0007669"/>
    <property type="project" value="InterPro"/>
</dbReference>
<dbReference type="EMBL" id="AKWH02000018">
    <property type="protein sequence ID" value="EKO52714.1"/>
    <property type="molecule type" value="Genomic_DNA"/>
</dbReference>
<proteinExistence type="inferred from homology"/>
<keyword evidence="2" id="KW-0285">Flavoprotein</keyword>
<dbReference type="SUPFAM" id="SSF56176">
    <property type="entry name" value="FAD-binding/transporter-associated domain-like"/>
    <property type="match status" value="1"/>
</dbReference>
<dbReference type="InterPro" id="IPR016164">
    <property type="entry name" value="FAD-linked_Oxase-like_C"/>
</dbReference>
<feature type="domain" description="FAD-binding PCMH-type" evidence="8">
    <location>
        <begin position="137"/>
        <end position="319"/>
    </location>
</feature>
<dbReference type="GO" id="GO:0008610">
    <property type="term" value="P:lipid biosynthetic process"/>
    <property type="evidence" value="ECO:0007669"/>
    <property type="project" value="InterPro"/>
</dbReference>
<feature type="binding site" evidence="6">
    <location>
        <begin position="303"/>
        <end position="309"/>
    </location>
    <ligand>
        <name>FAD</name>
        <dbReference type="ChEBI" id="CHEBI:57692"/>
    </ligand>
</feature>
<dbReference type="InterPro" id="IPR006094">
    <property type="entry name" value="Oxid_FAD_bind_N"/>
</dbReference>
<protein>
    <submittedName>
        <fullName evidence="9">FAD linked oxidase, C-terminal domain protein</fullName>
    </submittedName>
</protein>
<evidence type="ECO:0000256" key="5">
    <source>
        <dbReference type="PIRSR" id="PIRSR625650-2"/>
    </source>
</evidence>
<organism evidence="9 10">
    <name type="scientific">Leptospira kirschneri str. 200802841</name>
    <dbReference type="NCBI Taxonomy" id="1193047"/>
    <lineage>
        <taxon>Bacteria</taxon>
        <taxon>Pseudomonadati</taxon>
        <taxon>Spirochaetota</taxon>
        <taxon>Spirochaetia</taxon>
        <taxon>Leptospirales</taxon>
        <taxon>Leptospiraceae</taxon>
        <taxon>Leptospira</taxon>
    </lineage>
</organism>